<name>A0A2H5QWS6_CITUN</name>
<accession>A0A2H5QWS6</accession>
<dbReference type="EMBL" id="BDQV01001082">
    <property type="protein sequence ID" value="GAY69076.1"/>
    <property type="molecule type" value="Genomic_DNA"/>
</dbReference>
<comment type="caution">
    <text evidence="1">The sequence shown here is derived from an EMBL/GenBank/DDBJ whole genome shotgun (WGS) entry which is preliminary data.</text>
</comment>
<protein>
    <submittedName>
        <fullName evidence="1">Uncharacterized protein</fullName>
    </submittedName>
</protein>
<evidence type="ECO:0000313" key="2">
    <source>
        <dbReference type="Proteomes" id="UP000236630"/>
    </source>
</evidence>
<keyword evidence="2" id="KW-1185">Reference proteome</keyword>
<reference evidence="1 2" key="1">
    <citation type="journal article" date="2017" name="Front. Genet.">
        <title>Draft sequencing of the heterozygous diploid genome of Satsuma (Citrus unshiu Marc.) using a hybrid assembly approach.</title>
        <authorList>
            <person name="Shimizu T."/>
            <person name="Tanizawa Y."/>
            <person name="Mochizuki T."/>
            <person name="Nagasaki H."/>
            <person name="Yoshioka T."/>
            <person name="Toyoda A."/>
            <person name="Fujiyama A."/>
            <person name="Kaminuma E."/>
            <person name="Nakamura Y."/>
        </authorList>
    </citation>
    <scope>NUCLEOTIDE SEQUENCE [LARGE SCALE GENOMIC DNA]</scope>
    <source>
        <strain evidence="2">cv. Miyagawa wase</strain>
    </source>
</reference>
<proteinExistence type="predicted"/>
<dbReference type="AlphaFoldDB" id="A0A2H5QWS6"/>
<gene>
    <name evidence="1" type="ORF">CUMW_269230</name>
</gene>
<dbReference type="Proteomes" id="UP000236630">
    <property type="component" value="Unassembled WGS sequence"/>
</dbReference>
<organism evidence="1 2">
    <name type="scientific">Citrus unshiu</name>
    <name type="common">Satsuma mandarin</name>
    <name type="synonym">Citrus nobilis var. unshiu</name>
    <dbReference type="NCBI Taxonomy" id="55188"/>
    <lineage>
        <taxon>Eukaryota</taxon>
        <taxon>Viridiplantae</taxon>
        <taxon>Streptophyta</taxon>
        <taxon>Embryophyta</taxon>
        <taxon>Tracheophyta</taxon>
        <taxon>Spermatophyta</taxon>
        <taxon>Magnoliopsida</taxon>
        <taxon>eudicotyledons</taxon>
        <taxon>Gunneridae</taxon>
        <taxon>Pentapetalae</taxon>
        <taxon>rosids</taxon>
        <taxon>malvids</taxon>
        <taxon>Sapindales</taxon>
        <taxon>Rutaceae</taxon>
        <taxon>Aurantioideae</taxon>
        <taxon>Citrus</taxon>
    </lineage>
</organism>
<sequence>MHLQTSVLVIDSLTRQLFGNELLQPLQTSGTLLHKLELIAFLLSFNRSTLFFIFSTLFPKTVAWIQVVGTEAPKTQSVNLLISFPCCSLSNFSYLSITLFKTQRYAPISSGLVSGSLYQQSLNPPFSKYLLFVLQIPTSPSESASHQDYL</sequence>
<evidence type="ECO:0000313" key="1">
    <source>
        <dbReference type="EMBL" id="GAY69076.1"/>
    </source>
</evidence>